<reference evidence="2" key="2">
    <citation type="journal article" date="2023" name="Infect Dis Poverty">
        <title>Chromosome-scale genome of the human blood fluke Schistosoma mekongi and its implications for public health.</title>
        <authorList>
            <person name="Zhou M."/>
            <person name="Xu L."/>
            <person name="Xu D."/>
            <person name="Chen W."/>
            <person name="Khan J."/>
            <person name="Hu Y."/>
            <person name="Huang H."/>
            <person name="Wei H."/>
            <person name="Zhang Y."/>
            <person name="Chusongsang P."/>
            <person name="Tanasarnprasert K."/>
            <person name="Hu X."/>
            <person name="Limpanont Y."/>
            <person name="Lv Z."/>
        </authorList>
    </citation>
    <scope>NUCLEOTIDE SEQUENCE</scope>
    <source>
        <strain evidence="2">LV_2022a</strain>
    </source>
</reference>
<dbReference type="PANTHER" id="PTHR23430">
    <property type="entry name" value="HISTONE H2A"/>
    <property type="match status" value="1"/>
</dbReference>
<keyword evidence="1" id="KW-0539">Nucleus</keyword>
<keyword evidence="1" id="KW-0544">Nucleosome core</keyword>
<dbReference type="GO" id="GO:0003677">
    <property type="term" value="F:DNA binding"/>
    <property type="evidence" value="ECO:0007669"/>
    <property type="project" value="UniProtKB-KW"/>
</dbReference>
<evidence type="ECO:0000313" key="3">
    <source>
        <dbReference type="Proteomes" id="UP001292079"/>
    </source>
</evidence>
<dbReference type="CDD" id="cd00074">
    <property type="entry name" value="HFD_H2A"/>
    <property type="match status" value="1"/>
</dbReference>
<dbReference type="Gene3D" id="1.10.20.10">
    <property type="entry name" value="Histone, subunit A"/>
    <property type="match status" value="1"/>
</dbReference>
<accession>A0AAE1ZA31</accession>
<dbReference type="EMBL" id="JALJAT010000004">
    <property type="protein sequence ID" value="KAK4470436.1"/>
    <property type="molecule type" value="Genomic_DNA"/>
</dbReference>
<proteinExistence type="inferred from homology"/>
<organism evidence="2 3">
    <name type="scientific">Schistosoma mekongi</name>
    <name type="common">Parasitic worm</name>
    <dbReference type="NCBI Taxonomy" id="38744"/>
    <lineage>
        <taxon>Eukaryota</taxon>
        <taxon>Metazoa</taxon>
        <taxon>Spiralia</taxon>
        <taxon>Lophotrochozoa</taxon>
        <taxon>Platyhelminthes</taxon>
        <taxon>Trematoda</taxon>
        <taxon>Digenea</taxon>
        <taxon>Strigeidida</taxon>
        <taxon>Schistosomatoidea</taxon>
        <taxon>Schistosomatidae</taxon>
        <taxon>Schistosoma</taxon>
    </lineage>
</organism>
<dbReference type="AlphaFoldDB" id="A0AAE1ZA31"/>
<dbReference type="GO" id="GO:0005634">
    <property type="term" value="C:nucleus"/>
    <property type="evidence" value="ECO:0007669"/>
    <property type="project" value="UniProtKB-SubCell"/>
</dbReference>
<dbReference type="SMART" id="SM00414">
    <property type="entry name" value="H2A"/>
    <property type="match status" value="1"/>
</dbReference>
<evidence type="ECO:0000256" key="1">
    <source>
        <dbReference type="RuleBase" id="RU003767"/>
    </source>
</evidence>
<sequence>MLYVADDAKYDLLAAIIDYLKVIIFQCKYCIAFCINLSFHLTTLGRPCSPIKSMFCGIIFKLPELGLQFLAGRVRRLLPKESQAERISTGAPVYLAAVLDYLEAEVLELAGTAARDNKMTRIILRYLQLAILKDEELNEFLGGVAIA</sequence>
<comment type="subcellular location">
    <subcellularLocation>
        <location evidence="1">Nucleus</location>
    </subcellularLocation>
</comment>
<dbReference type="GO" id="GO:0046982">
    <property type="term" value="F:protein heterodimerization activity"/>
    <property type="evidence" value="ECO:0007669"/>
    <property type="project" value="InterPro"/>
</dbReference>
<dbReference type="InterPro" id="IPR002119">
    <property type="entry name" value="Histone_H2A"/>
</dbReference>
<dbReference type="GO" id="GO:0030527">
    <property type="term" value="F:structural constituent of chromatin"/>
    <property type="evidence" value="ECO:0007669"/>
    <property type="project" value="InterPro"/>
</dbReference>
<dbReference type="GO" id="GO:0000786">
    <property type="term" value="C:nucleosome"/>
    <property type="evidence" value="ECO:0007669"/>
    <property type="project" value="UniProtKB-KW"/>
</dbReference>
<keyword evidence="3" id="KW-1185">Reference proteome</keyword>
<gene>
    <name evidence="2" type="ORF">MN116_005990</name>
</gene>
<keyword evidence="1" id="KW-0158">Chromosome</keyword>
<keyword evidence="1" id="KW-0238">DNA-binding</keyword>
<name>A0AAE1ZA31_SCHME</name>
<reference evidence="2" key="1">
    <citation type="submission" date="2022-04" db="EMBL/GenBank/DDBJ databases">
        <authorList>
            <person name="Xu L."/>
            <person name="Lv Z."/>
        </authorList>
    </citation>
    <scope>NUCLEOTIDE SEQUENCE</scope>
    <source>
        <strain evidence="2">LV_2022a</strain>
    </source>
</reference>
<comment type="subunit">
    <text evidence="1">The nucleosome is a histone octamer containing two molecules each of H2A, H2B, H3 and H4 assembled in one H3-H4 heterotetramer and two H2A-H2B heterodimers. The octamer wraps approximately 147 bp of DNA.</text>
</comment>
<protein>
    <recommendedName>
        <fullName evidence="1">Histone H2A</fullName>
    </recommendedName>
</protein>
<comment type="similarity">
    <text evidence="1">Belongs to the histone H2A family.</text>
</comment>
<dbReference type="SUPFAM" id="SSF47113">
    <property type="entry name" value="Histone-fold"/>
    <property type="match status" value="1"/>
</dbReference>
<dbReference type="Proteomes" id="UP001292079">
    <property type="component" value="Unassembled WGS sequence"/>
</dbReference>
<evidence type="ECO:0000313" key="2">
    <source>
        <dbReference type="EMBL" id="KAK4470436.1"/>
    </source>
</evidence>
<dbReference type="InterPro" id="IPR009072">
    <property type="entry name" value="Histone-fold"/>
</dbReference>
<comment type="caution">
    <text evidence="2">The sequence shown here is derived from an EMBL/GenBank/DDBJ whole genome shotgun (WGS) entry which is preliminary data.</text>
</comment>
<dbReference type="PRINTS" id="PR00620">
    <property type="entry name" value="HISTONEH2A"/>
</dbReference>